<evidence type="ECO:0000256" key="8">
    <source>
        <dbReference type="ARBA" id="ARBA00049427"/>
    </source>
</evidence>
<evidence type="ECO:0000256" key="5">
    <source>
        <dbReference type="ARBA" id="ARBA00023136"/>
    </source>
</evidence>
<dbReference type="PROSITE" id="PS50244">
    <property type="entry name" value="S5A_REDUCTASE"/>
    <property type="match status" value="1"/>
</dbReference>
<dbReference type="PANTHER" id="PTHR14624:SF0">
    <property type="entry name" value="POLYPRENOL REDUCTASE"/>
    <property type="match status" value="1"/>
</dbReference>
<dbReference type="GO" id="GO:0003865">
    <property type="term" value="F:3-oxo-5-alpha-steroid 4-dehydrogenase activity"/>
    <property type="evidence" value="ECO:0007669"/>
    <property type="project" value="TreeGrafter"/>
</dbReference>
<dbReference type="AlphaFoldDB" id="A0A0N5BV24"/>
<evidence type="ECO:0000259" key="10">
    <source>
        <dbReference type="Pfam" id="PF02544"/>
    </source>
</evidence>
<feature type="transmembrane region" description="Helical" evidence="9">
    <location>
        <begin position="174"/>
        <end position="191"/>
    </location>
</feature>
<dbReference type="GO" id="GO:0005789">
    <property type="term" value="C:endoplasmic reticulum membrane"/>
    <property type="evidence" value="ECO:0007669"/>
    <property type="project" value="UniProtKB-SubCell"/>
</dbReference>
<dbReference type="InterPro" id="IPR039698">
    <property type="entry name" value="Dfg10/SRD5A3"/>
</dbReference>
<comment type="similarity">
    <text evidence="6 9">Belongs to the steroid 5-alpha reductase family. Polyprenal reductase subfamily.</text>
</comment>
<comment type="pathway">
    <text evidence="9">Protein modification; protein glycosylation.</text>
</comment>
<evidence type="ECO:0000313" key="11">
    <source>
        <dbReference type="Proteomes" id="UP000046392"/>
    </source>
</evidence>
<organism evidence="11 12">
    <name type="scientific">Strongyloides papillosus</name>
    <name type="common">Intestinal threadworm</name>
    <dbReference type="NCBI Taxonomy" id="174720"/>
    <lineage>
        <taxon>Eukaryota</taxon>
        <taxon>Metazoa</taxon>
        <taxon>Ecdysozoa</taxon>
        <taxon>Nematoda</taxon>
        <taxon>Chromadorea</taxon>
        <taxon>Rhabditida</taxon>
        <taxon>Tylenchina</taxon>
        <taxon>Panagrolaimomorpha</taxon>
        <taxon>Strongyloidoidea</taxon>
        <taxon>Strongyloididae</taxon>
        <taxon>Strongyloides</taxon>
    </lineage>
</organism>
<evidence type="ECO:0000256" key="4">
    <source>
        <dbReference type="ARBA" id="ARBA00022989"/>
    </source>
</evidence>
<evidence type="ECO:0000256" key="3">
    <source>
        <dbReference type="ARBA" id="ARBA00022692"/>
    </source>
</evidence>
<evidence type="ECO:0000256" key="1">
    <source>
        <dbReference type="ARBA" id="ARBA00004127"/>
    </source>
</evidence>
<dbReference type="Pfam" id="PF02544">
    <property type="entry name" value="Steroid_dh"/>
    <property type="match status" value="1"/>
</dbReference>
<keyword evidence="9" id="KW-0521">NADP</keyword>
<evidence type="ECO:0000313" key="12">
    <source>
        <dbReference type="WBParaSite" id="SPAL_0000969200.1"/>
    </source>
</evidence>
<evidence type="ECO:0000256" key="2">
    <source>
        <dbReference type="ARBA" id="ARBA00012522"/>
    </source>
</evidence>
<dbReference type="GO" id="GO:0102389">
    <property type="term" value="F:polyprenol reductase activity"/>
    <property type="evidence" value="ECO:0007669"/>
    <property type="project" value="UniProtKB-UniRule"/>
</dbReference>
<dbReference type="PANTHER" id="PTHR14624">
    <property type="entry name" value="DFG10 PROTEIN"/>
    <property type="match status" value="1"/>
</dbReference>
<comment type="subcellular location">
    <subcellularLocation>
        <location evidence="1">Endomembrane system</location>
        <topology evidence="1">Multi-pass membrane protein</topology>
    </subcellularLocation>
    <subcellularLocation>
        <location evidence="9">Endoplasmic reticulum membrane</location>
    </subcellularLocation>
</comment>
<dbReference type="WBParaSite" id="SPAL_0000969200.1">
    <property type="protein sequence ID" value="SPAL_0000969200.1"/>
    <property type="gene ID" value="SPAL_0000969200"/>
</dbReference>
<dbReference type="UniPathway" id="UPA00378"/>
<keyword evidence="4 9" id="KW-1133">Transmembrane helix</keyword>
<accession>A0A0N5BV24</accession>
<protein>
    <recommendedName>
        <fullName evidence="7 9">Polyprenal reductase</fullName>
        <ecNumber evidence="2 9">1.3.1.94</ecNumber>
    </recommendedName>
</protein>
<keyword evidence="3 9" id="KW-0812">Transmembrane</keyword>
<feature type="transmembrane region" description="Helical" evidence="9">
    <location>
        <begin position="147"/>
        <end position="168"/>
    </location>
</feature>
<comment type="catalytic activity">
    <reaction evidence="8 9">
        <text>a di-trans,poly-cis-dolichal + NADP(+) = a di-trans,poly-cis-polyprenal + NADPH + H(+)</text>
        <dbReference type="Rhea" id="RHEA:80727"/>
        <dbReference type="Rhea" id="RHEA-COMP:19536"/>
        <dbReference type="Rhea" id="RHEA-COMP:19537"/>
        <dbReference type="ChEBI" id="CHEBI:15378"/>
        <dbReference type="ChEBI" id="CHEBI:57783"/>
        <dbReference type="ChEBI" id="CHEBI:58349"/>
        <dbReference type="ChEBI" id="CHEBI:231623"/>
        <dbReference type="ChEBI" id="CHEBI:231637"/>
        <dbReference type="EC" id="1.3.1.94"/>
    </reaction>
    <physiologicalReaction direction="right-to-left" evidence="8 9">
        <dbReference type="Rhea" id="RHEA:80729"/>
    </physiologicalReaction>
</comment>
<comment type="function">
    <text evidence="9">Plays a key role in early steps of protein N-linked glycosylation by being involved in the conversion of polyprenol into dolichol. Acts as a polyprenal reductase that mediates the reduction of polyprenal into dolichal in a NADP-dependent mechanism. Dolichols are required for the synthesis of dolichol-linked monosaccharides and the oligosaccharide precursor used for N-glycosylation.</text>
</comment>
<feature type="domain" description="3-oxo-5-alpha-steroid 4-dehydrogenase C-terminal" evidence="10">
    <location>
        <begin position="179"/>
        <end position="293"/>
    </location>
</feature>
<dbReference type="STRING" id="174720.A0A0N5BV24"/>
<proteinExistence type="inferred from homology"/>
<name>A0A0N5BV24_STREA</name>
<feature type="transmembrane region" description="Helical" evidence="9">
    <location>
        <begin position="66"/>
        <end position="88"/>
    </location>
</feature>
<dbReference type="GO" id="GO:0016095">
    <property type="term" value="P:polyprenol catabolic process"/>
    <property type="evidence" value="ECO:0007669"/>
    <property type="project" value="UniProtKB-UniRule"/>
</dbReference>
<keyword evidence="9" id="KW-0256">Endoplasmic reticulum</keyword>
<reference evidence="12" key="1">
    <citation type="submission" date="2017-02" db="UniProtKB">
        <authorList>
            <consortium name="WormBaseParasite"/>
        </authorList>
    </citation>
    <scope>IDENTIFICATION</scope>
</reference>
<dbReference type="InterPro" id="IPR001104">
    <property type="entry name" value="3-oxo-5_a-steroid_4-DH_C"/>
</dbReference>
<dbReference type="GO" id="GO:0006488">
    <property type="term" value="P:dolichol-linked oligosaccharide biosynthetic process"/>
    <property type="evidence" value="ECO:0007669"/>
    <property type="project" value="UniProtKB-UniRule"/>
</dbReference>
<evidence type="ECO:0000256" key="9">
    <source>
        <dbReference type="RuleBase" id="RU367081"/>
    </source>
</evidence>
<keyword evidence="11" id="KW-1185">Reference proteome</keyword>
<dbReference type="Proteomes" id="UP000046392">
    <property type="component" value="Unplaced"/>
</dbReference>
<dbReference type="EC" id="1.3.1.94" evidence="2 9"/>
<evidence type="ECO:0000256" key="6">
    <source>
        <dbReference type="ARBA" id="ARBA00046320"/>
    </source>
</evidence>
<keyword evidence="5 9" id="KW-0472">Membrane</keyword>
<dbReference type="GO" id="GO:0160198">
    <property type="term" value="F:polyprenal reductase activity"/>
    <property type="evidence" value="ECO:0007669"/>
    <property type="project" value="UniProtKB-EC"/>
</dbReference>
<sequence length="293" mass="34093">MMYTMLPENFLQLYLLLGSIFILLLSISIFFDLENGNLKFIKPLLFYGKTLGEKNVLSNFSVPKSWFYIFYVIGEVLSLIFLIMIYLTPTLITPFTSWLYLFGYSESVQSYETTLLILTCLSIHIGRRLYETLFISVYSPSTIHISHFMMGIIHYIFLPLSVLVSSSLKISENISFSQVMFTILFVFLNYLQNGIANDFANLRKDENNKVTNLSHKVCLNGIHKFVCCPHFLYEILIYLTLYGIGRSQNLLYFLLFVLVNQMVAAKTNQIWYKKKFSDKIEVANRKALIPFIY</sequence>
<keyword evidence="9" id="KW-0560">Oxidoreductase</keyword>
<feature type="transmembrane region" description="Helical" evidence="9">
    <location>
        <begin position="12"/>
        <end position="33"/>
    </location>
</feature>
<evidence type="ECO:0000256" key="7">
    <source>
        <dbReference type="ARBA" id="ARBA00047186"/>
    </source>
</evidence>